<reference evidence="6 7" key="1">
    <citation type="journal article" date="2010" name="Stand. Genomic Sci.">
        <title>Complete genome sequence of Haliangium ochraceum type strain (SMP-2).</title>
        <authorList>
            <consortium name="US DOE Joint Genome Institute (JGI-PGF)"/>
            <person name="Ivanova N."/>
            <person name="Daum C."/>
            <person name="Lang E."/>
            <person name="Abt B."/>
            <person name="Kopitz M."/>
            <person name="Saunders E."/>
            <person name="Lapidus A."/>
            <person name="Lucas S."/>
            <person name="Glavina Del Rio T."/>
            <person name="Nolan M."/>
            <person name="Tice H."/>
            <person name="Copeland A."/>
            <person name="Cheng J.F."/>
            <person name="Chen F."/>
            <person name="Bruce D."/>
            <person name="Goodwin L."/>
            <person name="Pitluck S."/>
            <person name="Mavromatis K."/>
            <person name="Pati A."/>
            <person name="Mikhailova N."/>
            <person name="Chen A."/>
            <person name="Palaniappan K."/>
            <person name="Land M."/>
            <person name="Hauser L."/>
            <person name="Chang Y.J."/>
            <person name="Jeffries C.D."/>
            <person name="Detter J.C."/>
            <person name="Brettin T."/>
            <person name="Rohde M."/>
            <person name="Goker M."/>
            <person name="Bristow J."/>
            <person name="Markowitz V."/>
            <person name="Eisen J.A."/>
            <person name="Hugenholtz P."/>
            <person name="Kyrpides N.C."/>
            <person name="Klenk H.P."/>
        </authorList>
    </citation>
    <scope>NUCLEOTIDE SEQUENCE [LARGE SCALE GENOMIC DNA]</scope>
    <source>
        <strain evidence="7">DSM 14365 / CIP 107738 / JCM 11303 / AJ 13395 / SMP-2</strain>
    </source>
</reference>
<dbReference type="EMBL" id="CP001804">
    <property type="protein sequence ID" value="ACY14707.1"/>
    <property type="molecule type" value="Genomic_DNA"/>
</dbReference>
<dbReference type="PROSITE" id="PS51296">
    <property type="entry name" value="RIESKE"/>
    <property type="match status" value="1"/>
</dbReference>
<dbReference type="PRINTS" id="PR00368">
    <property type="entry name" value="FADPNR"/>
</dbReference>
<dbReference type="PANTHER" id="PTHR42923:SF43">
    <property type="entry name" value="AMINE OXIDASE"/>
    <property type="match status" value="1"/>
</dbReference>
<dbReference type="Pfam" id="PF19299">
    <property type="entry name" value="DUF5914"/>
    <property type="match status" value="1"/>
</dbReference>
<dbReference type="InterPro" id="IPR002937">
    <property type="entry name" value="Amino_oxidase"/>
</dbReference>
<dbReference type="InterPro" id="IPR045612">
    <property type="entry name" value="DUF5914"/>
</dbReference>
<dbReference type="GO" id="GO:0051537">
    <property type="term" value="F:2 iron, 2 sulfur cluster binding"/>
    <property type="evidence" value="ECO:0007669"/>
    <property type="project" value="UniProtKB-KW"/>
</dbReference>
<evidence type="ECO:0000256" key="3">
    <source>
        <dbReference type="ARBA" id="ARBA00023004"/>
    </source>
</evidence>
<keyword evidence="4" id="KW-0411">Iron-sulfur</keyword>
<dbReference type="InterPro" id="IPR036188">
    <property type="entry name" value="FAD/NAD-bd_sf"/>
</dbReference>
<dbReference type="Pfam" id="PF00355">
    <property type="entry name" value="Rieske"/>
    <property type="match status" value="1"/>
</dbReference>
<dbReference type="SUPFAM" id="SSF50022">
    <property type="entry name" value="ISP domain"/>
    <property type="match status" value="1"/>
</dbReference>
<proteinExistence type="predicted"/>
<dbReference type="Gene3D" id="3.50.50.60">
    <property type="entry name" value="FAD/NAD(P)-binding domain"/>
    <property type="match status" value="1"/>
</dbReference>
<dbReference type="InterPro" id="IPR017941">
    <property type="entry name" value="Rieske_2Fe-2S"/>
</dbReference>
<organism evidence="6 7">
    <name type="scientific">Haliangium ochraceum (strain DSM 14365 / JCM 11303 / SMP-2)</name>
    <dbReference type="NCBI Taxonomy" id="502025"/>
    <lineage>
        <taxon>Bacteria</taxon>
        <taxon>Pseudomonadati</taxon>
        <taxon>Myxococcota</taxon>
        <taxon>Polyangia</taxon>
        <taxon>Haliangiales</taxon>
        <taxon>Kofleriaceae</taxon>
        <taxon>Haliangium</taxon>
    </lineage>
</organism>
<dbReference type="RefSeq" id="WP_012827315.1">
    <property type="nucleotide sequence ID" value="NC_013440.1"/>
</dbReference>
<dbReference type="Gene3D" id="2.102.10.10">
    <property type="entry name" value="Rieske [2Fe-2S] iron-sulphur domain"/>
    <property type="match status" value="1"/>
</dbReference>
<name>D0LGY5_HALO1</name>
<dbReference type="InterPro" id="IPR036922">
    <property type="entry name" value="Rieske_2Fe-2S_sf"/>
</dbReference>
<accession>D0LGY5</accession>
<protein>
    <submittedName>
        <fullName evidence="6">Amine oxidase</fullName>
    </submittedName>
</protein>
<evidence type="ECO:0000313" key="6">
    <source>
        <dbReference type="EMBL" id="ACY14707.1"/>
    </source>
</evidence>
<sequence>MESTRTDVVVVGGGIAGLAAATALVERGLRVSVLESEIFLGGRAASWGDALSSGEASSMERGFHAFFRQYYNLRRLLQRVDPALSQLEPLDDYPIYGPRGARESFSGLPRRAPLNVIELTRRTKTISMRDLMRVDVRAALNMLTFDGPATYAEYDPVSARAYLDSLNFPPDARRMLFDVFTHSFFNPEASMSAGELLMMFHFYFMGNPEGLIFDVVKRPMSEAFWAPLGRYIEERGGALQLGCRALRVARNADGWTVESDAGTIEADAVVLAVTVPALQAIVERSPDLADCAWRARVRSLGLTLPFAVWRLWLDRPTAPERTPFVGTSGLGIIDNISLYHLFQDDSRAWAQRHGGAVVELHAYAVPEDYDEERVKRELLASLHGLYPETAEAEIVDERFLMRRDCPSFDAGSYAARPTTETPFPGLYLAGDFTRQEFPSALMERAAASGFVAANGILRGRALDPEPILTIPERGLLAPVARRRGEGLLARGAARLRARAPWTFGRSPQSPDRASSLRAVPDWQQADPGWIGKALRRASSQPSGGWYVIDAVRSIGAKPVAYAVAGRRLVVWRGAAGLRVAPDACPHLGASLADGHVDDNGCVVCPWHGLALGEDKHGGWQPHLSFDDGVLLWVRLPEPEQTPSERPFLPARPMHYIDATIRMEAACEPQDVVANRLDPWHGTYFHPHSFARLKVLERSEDAITVRVVVRLMGRVGMEVDARFDCPDPRSIVMTIIDGEGVGSVVETHATPIAPGRSAIVETTLATSERLGFRMLSAVAPTLRPVMHWAARRLWVEDAAYAERRFALRNGGA</sequence>
<evidence type="ECO:0000256" key="2">
    <source>
        <dbReference type="ARBA" id="ARBA00022723"/>
    </source>
</evidence>
<dbReference type="GO" id="GO:0046872">
    <property type="term" value="F:metal ion binding"/>
    <property type="evidence" value="ECO:0007669"/>
    <property type="project" value="UniProtKB-KW"/>
</dbReference>
<dbReference type="SUPFAM" id="SSF51905">
    <property type="entry name" value="FAD/NAD(P)-binding domain"/>
    <property type="match status" value="1"/>
</dbReference>
<gene>
    <name evidence="6" type="ordered locus">Hoch_2162</name>
</gene>
<dbReference type="STRING" id="502025.Hoch_2162"/>
<evidence type="ECO:0000313" key="7">
    <source>
        <dbReference type="Proteomes" id="UP000001880"/>
    </source>
</evidence>
<dbReference type="InterPro" id="IPR050464">
    <property type="entry name" value="Zeta_carotene_desat/Oxidored"/>
</dbReference>
<dbReference type="eggNOG" id="COG1233">
    <property type="taxonomic scope" value="Bacteria"/>
</dbReference>
<dbReference type="HOGENOM" id="CLU_347732_0_0_7"/>
<feature type="domain" description="Rieske" evidence="5">
    <location>
        <begin position="545"/>
        <end position="633"/>
    </location>
</feature>
<evidence type="ECO:0000256" key="1">
    <source>
        <dbReference type="ARBA" id="ARBA00022714"/>
    </source>
</evidence>
<keyword evidence="2" id="KW-0479">Metal-binding</keyword>
<dbReference type="eggNOG" id="COG3349">
    <property type="taxonomic scope" value="Bacteria"/>
</dbReference>
<dbReference type="KEGG" id="hoh:Hoch_2162"/>
<dbReference type="Pfam" id="PF01593">
    <property type="entry name" value="Amino_oxidase"/>
    <property type="match status" value="1"/>
</dbReference>
<dbReference type="AlphaFoldDB" id="D0LGY5"/>
<keyword evidence="3" id="KW-0408">Iron</keyword>
<dbReference type="GO" id="GO:0016491">
    <property type="term" value="F:oxidoreductase activity"/>
    <property type="evidence" value="ECO:0007669"/>
    <property type="project" value="InterPro"/>
</dbReference>
<keyword evidence="1" id="KW-0001">2Fe-2S</keyword>
<dbReference type="PANTHER" id="PTHR42923">
    <property type="entry name" value="PROTOPORPHYRINOGEN OXIDASE"/>
    <property type="match status" value="1"/>
</dbReference>
<evidence type="ECO:0000256" key="4">
    <source>
        <dbReference type="ARBA" id="ARBA00023014"/>
    </source>
</evidence>
<dbReference type="Proteomes" id="UP000001880">
    <property type="component" value="Chromosome"/>
</dbReference>
<evidence type="ECO:0000259" key="5">
    <source>
        <dbReference type="PROSITE" id="PS51296"/>
    </source>
</evidence>
<keyword evidence="7" id="KW-1185">Reference proteome</keyword>
<dbReference type="eggNOG" id="COG4638">
    <property type="taxonomic scope" value="Bacteria"/>
</dbReference>